<dbReference type="OrthoDB" id="2974133at2"/>
<dbReference type="STRING" id="234267.Acid_3387"/>
<protein>
    <recommendedName>
        <fullName evidence="3">Ion transport 2 domain protein</fullName>
    </recommendedName>
</protein>
<dbReference type="EMBL" id="CP000473">
    <property type="protein sequence ID" value="ABJ84360.1"/>
    <property type="molecule type" value="Genomic_DNA"/>
</dbReference>
<dbReference type="KEGG" id="sus:Acid_3387"/>
<keyword evidence="1" id="KW-1133">Transmembrane helix</keyword>
<evidence type="ECO:0000313" key="2">
    <source>
        <dbReference type="EMBL" id="ABJ84360.1"/>
    </source>
</evidence>
<feature type="transmembrane region" description="Helical" evidence="1">
    <location>
        <begin position="22"/>
        <end position="42"/>
    </location>
</feature>
<reference evidence="2" key="1">
    <citation type="submission" date="2006-10" db="EMBL/GenBank/DDBJ databases">
        <title>Complete sequence of Solibacter usitatus Ellin6076.</title>
        <authorList>
            <consortium name="US DOE Joint Genome Institute"/>
            <person name="Copeland A."/>
            <person name="Lucas S."/>
            <person name="Lapidus A."/>
            <person name="Barry K."/>
            <person name="Detter J.C."/>
            <person name="Glavina del Rio T."/>
            <person name="Hammon N."/>
            <person name="Israni S."/>
            <person name="Dalin E."/>
            <person name="Tice H."/>
            <person name="Pitluck S."/>
            <person name="Thompson L.S."/>
            <person name="Brettin T."/>
            <person name="Bruce D."/>
            <person name="Han C."/>
            <person name="Tapia R."/>
            <person name="Gilna P."/>
            <person name="Schmutz J."/>
            <person name="Larimer F."/>
            <person name="Land M."/>
            <person name="Hauser L."/>
            <person name="Kyrpides N."/>
            <person name="Mikhailova N."/>
            <person name="Janssen P.H."/>
            <person name="Kuske C.R."/>
            <person name="Richardson P."/>
        </authorList>
    </citation>
    <scope>NUCLEOTIDE SEQUENCE</scope>
    <source>
        <strain evidence="2">Ellin6076</strain>
    </source>
</reference>
<sequence>MQPAHLAVSPFMDSLVDWRSDWAWGLPLIVFTVVIHVCGLLIISDRVDRVHNAMAARYSDNVLFVMVIAVTTLLATGLHWFEAMIWATAFVRLGALNDDSTAVLYSLSAMTTYGHADLYLSRRWQLLGAMEALNGMLLFGLTTAVLFGIIQQARQVRSAKRRRG</sequence>
<dbReference type="HOGENOM" id="CLU_116321_1_0_0"/>
<dbReference type="SUPFAM" id="SSF81324">
    <property type="entry name" value="Voltage-gated potassium channels"/>
    <property type="match status" value="1"/>
</dbReference>
<keyword evidence="1" id="KW-0812">Transmembrane</keyword>
<keyword evidence="1" id="KW-0472">Membrane</keyword>
<evidence type="ECO:0000256" key="1">
    <source>
        <dbReference type="SAM" id="Phobius"/>
    </source>
</evidence>
<gene>
    <name evidence="2" type="ordered locus">Acid_3387</name>
</gene>
<feature type="transmembrane region" description="Helical" evidence="1">
    <location>
        <begin position="62"/>
        <end position="81"/>
    </location>
</feature>
<proteinExistence type="predicted"/>
<accession>Q021M7</accession>
<name>Q021M7_SOLUE</name>
<feature type="transmembrane region" description="Helical" evidence="1">
    <location>
        <begin position="132"/>
        <end position="150"/>
    </location>
</feature>
<dbReference type="eggNOG" id="ENOG5030N9D">
    <property type="taxonomic scope" value="Bacteria"/>
</dbReference>
<dbReference type="AlphaFoldDB" id="Q021M7"/>
<dbReference type="InParanoid" id="Q021M7"/>
<organism evidence="2">
    <name type="scientific">Solibacter usitatus (strain Ellin6076)</name>
    <dbReference type="NCBI Taxonomy" id="234267"/>
    <lineage>
        <taxon>Bacteria</taxon>
        <taxon>Pseudomonadati</taxon>
        <taxon>Acidobacteriota</taxon>
        <taxon>Terriglobia</taxon>
        <taxon>Bryobacterales</taxon>
        <taxon>Solibacteraceae</taxon>
        <taxon>Candidatus Solibacter</taxon>
    </lineage>
</organism>
<evidence type="ECO:0008006" key="3">
    <source>
        <dbReference type="Google" id="ProtNLM"/>
    </source>
</evidence>